<gene>
    <name evidence="3" type="ORF">BKA15_001522</name>
</gene>
<feature type="domain" description="Lipid/polyisoprenoid-binding YceI-like" evidence="2">
    <location>
        <begin position="14"/>
        <end position="181"/>
    </location>
</feature>
<evidence type="ECO:0000256" key="1">
    <source>
        <dbReference type="ARBA" id="ARBA00008812"/>
    </source>
</evidence>
<dbReference type="SMART" id="SM00867">
    <property type="entry name" value="YceI"/>
    <property type="match status" value="1"/>
</dbReference>
<dbReference type="PANTHER" id="PTHR34406:SF1">
    <property type="entry name" value="PROTEIN YCEI"/>
    <property type="match status" value="1"/>
</dbReference>
<dbReference type="Gene3D" id="2.40.128.110">
    <property type="entry name" value="Lipid/polyisoprenoid-binding, YceI-like"/>
    <property type="match status" value="1"/>
</dbReference>
<keyword evidence="4" id="KW-1185">Reference proteome</keyword>
<accession>A0A7Y9I4Z6</accession>
<dbReference type="Pfam" id="PF04264">
    <property type="entry name" value="YceI"/>
    <property type="match status" value="1"/>
</dbReference>
<dbReference type="InterPro" id="IPR007372">
    <property type="entry name" value="Lipid/polyisoprenoid-bd_YceI"/>
</dbReference>
<evidence type="ECO:0000313" key="4">
    <source>
        <dbReference type="Proteomes" id="UP000569914"/>
    </source>
</evidence>
<dbReference type="AlphaFoldDB" id="A0A7Y9I4Z6"/>
<protein>
    <submittedName>
        <fullName evidence="3">Polyisoprenoid-binding protein YceI</fullName>
    </submittedName>
</protein>
<reference evidence="3 4" key="1">
    <citation type="submission" date="2020-07" db="EMBL/GenBank/DDBJ databases">
        <title>Sequencing the genomes of 1000 actinobacteria strains.</title>
        <authorList>
            <person name="Klenk H.-P."/>
        </authorList>
    </citation>
    <scope>NUCLEOTIDE SEQUENCE [LARGE SCALE GENOMIC DNA]</scope>
    <source>
        <strain evidence="3 4">DSM 22083</strain>
    </source>
</reference>
<dbReference type="RefSeq" id="WP_179749477.1">
    <property type="nucleotide sequence ID" value="NZ_JACCBU010000001.1"/>
</dbReference>
<dbReference type="SUPFAM" id="SSF101874">
    <property type="entry name" value="YceI-like"/>
    <property type="match status" value="1"/>
</dbReference>
<dbReference type="PANTHER" id="PTHR34406">
    <property type="entry name" value="PROTEIN YCEI"/>
    <property type="match status" value="1"/>
</dbReference>
<dbReference type="InterPro" id="IPR036761">
    <property type="entry name" value="TTHA0802/YceI-like_sf"/>
</dbReference>
<dbReference type="Proteomes" id="UP000569914">
    <property type="component" value="Unassembled WGS sequence"/>
</dbReference>
<proteinExistence type="inferred from homology"/>
<evidence type="ECO:0000259" key="2">
    <source>
        <dbReference type="SMART" id="SM00867"/>
    </source>
</evidence>
<comment type="caution">
    <text evidence="3">The sequence shown here is derived from an EMBL/GenBank/DDBJ whole genome shotgun (WGS) entry which is preliminary data.</text>
</comment>
<sequence length="183" mass="19337">MSHDIQAETLTAGTWAIDNSHSEVGFSVRHLMSKVRGTFADFSGEIITKSDDPTESSVNVAIKVSSISTNNSQRDGHLKSTDFFDADAGQEITFASTAITAKGDGYVISGDLTINGITKSVDLAAEFLGVAGDAYGATRLGAEASVTINRSDYKVDFNVPLEGDRLLIGDKVDISISLQAVKS</sequence>
<dbReference type="EMBL" id="JACCBU010000001">
    <property type="protein sequence ID" value="NYE70193.1"/>
    <property type="molecule type" value="Genomic_DNA"/>
</dbReference>
<organism evidence="3 4">
    <name type="scientific">Microlunatus parietis</name>
    <dbReference type="NCBI Taxonomy" id="682979"/>
    <lineage>
        <taxon>Bacteria</taxon>
        <taxon>Bacillati</taxon>
        <taxon>Actinomycetota</taxon>
        <taxon>Actinomycetes</taxon>
        <taxon>Propionibacteriales</taxon>
        <taxon>Propionibacteriaceae</taxon>
        <taxon>Microlunatus</taxon>
    </lineage>
</organism>
<evidence type="ECO:0000313" key="3">
    <source>
        <dbReference type="EMBL" id="NYE70193.1"/>
    </source>
</evidence>
<name>A0A7Y9I4Z6_9ACTN</name>
<comment type="similarity">
    <text evidence="1">Belongs to the UPF0312 family.</text>
</comment>